<dbReference type="AlphaFoldDB" id="A0A8T0FP08"/>
<name>A0A8T0FP08_ARGBR</name>
<proteinExistence type="predicted"/>
<dbReference type="Proteomes" id="UP000807504">
    <property type="component" value="Unassembled WGS sequence"/>
</dbReference>
<accession>A0A8T0FP08</accession>
<organism evidence="1 2">
    <name type="scientific">Argiope bruennichi</name>
    <name type="common">Wasp spider</name>
    <name type="synonym">Aranea bruennichi</name>
    <dbReference type="NCBI Taxonomy" id="94029"/>
    <lineage>
        <taxon>Eukaryota</taxon>
        <taxon>Metazoa</taxon>
        <taxon>Ecdysozoa</taxon>
        <taxon>Arthropoda</taxon>
        <taxon>Chelicerata</taxon>
        <taxon>Arachnida</taxon>
        <taxon>Araneae</taxon>
        <taxon>Araneomorphae</taxon>
        <taxon>Entelegynae</taxon>
        <taxon>Araneoidea</taxon>
        <taxon>Araneidae</taxon>
        <taxon>Argiope</taxon>
    </lineage>
</organism>
<sequence>MSLSSKITDDEMRYFQFKARQLYLLRKEDHEWNEFCKRNTCTCCTCQTNSVPKVKEVGVQSFPKRILPSSAKSTAAISHSNNKNLPQTLNEIKTKLEKIDLTLSEMKVPANGMKEMTRPKEIFDKQLTFPIESDMAESVKSVINERKMQLIQNSLKMSLQRLHSAAVKITRPDSNVKIKKKSTGYFIPRELERQRVAARRAYLASLGKTVVEPKVLPHSIKEKAGARKDNLKPKVLKTTAKSNLQKFNKSNNQKEEECTLVESNDSAETKDENIETAIDAIMDDVLGETVLVINKIKQSKSGKSTSLIQNTEQVANNSSLRNLSVNLDSKEADAAMVEQFQNKLEKIKHLHCAKSGSESRDKQGPVEIKKIIEAAKNATESELIISSSTNCSIQPKSIPEIKDKHILRELTFNPLKGKQISKCRKDFWSYLDRISRTKKGNFDPWALSNLVAESLLDDCIQEIAEELQDVPASLIADLYDQEFLQSI</sequence>
<reference evidence="1" key="1">
    <citation type="journal article" date="2020" name="bioRxiv">
        <title>Chromosome-level reference genome of the European wasp spider Argiope bruennichi: a resource for studies on range expansion and evolutionary adaptation.</title>
        <authorList>
            <person name="Sheffer M.M."/>
            <person name="Hoppe A."/>
            <person name="Krehenwinkel H."/>
            <person name="Uhl G."/>
            <person name="Kuss A.W."/>
            <person name="Jensen L."/>
            <person name="Jensen C."/>
            <person name="Gillespie R.G."/>
            <person name="Hoff K.J."/>
            <person name="Prost S."/>
        </authorList>
    </citation>
    <scope>NUCLEOTIDE SEQUENCE</scope>
</reference>
<gene>
    <name evidence="1" type="ORF">HNY73_003917</name>
</gene>
<comment type="caution">
    <text evidence="1">The sequence shown here is derived from an EMBL/GenBank/DDBJ whole genome shotgun (WGS) entry which is preliminary data.</text>
</comment>
<reference evidence="1" key="2">
    <citation type="submission" date="2020-06" db="EMBL/GenBank/DDBJ databases">
        <authorList>
            <person name="Sheffer M."/>
        </authorList>
    </citation>
    <scope>NUCLEOTIDE SEQUENCE</scope>
</reference>
<evidence type="ECO:0000313" key="2">
    <source>
        <dbReference type="Proteomes" id="UP000807504"/>
    </source>
</evidence>
<keyword evidence="2" id="KW-1185">Reference proteome</keyword>
<protein>
    <submittedName>
        <fullName evidence="1">Uncharacterized protein</fullName>
    </submittedName>
</protein>
<evidence type="ECO:0000313" key="1">
    <source>
        <dbReference type="EMBL" id="KAF8792302.1"/>
    </source>
</evidence>
<dbReference type="EMBL" id="JABXBU010000003">
    <property type="protein sequence ID" value="KAF8792302.1"/>
    <property type="molecule type" value="Genomic_DNA"/>
</dbReference>